<dbReference type="EMBL" id="JACHLZ010000001">
    <property type="protein sequence ID" value="MBB5831784.1"/>
    <property type="molecule type" value="Genomic_DNA"/>
</dbReference>
<evidence type="ECO:0000313" key="1">
    <source>
        <dbReference type="EMBL" id="MBB5831784.1"/>
    </source>
</evidence>
<gene>
    <name evidence="1" type="ORF">HNR70_001597</name>
</gene>
<name>A0A841AF80_9MICO</name>
<accession>A0A841AF80</accession>
<comment type="caution">
    <text evidence="1">The sequence shown here is derived from an EMBL/GenBank/DDBJ whole genome shotgun (WGS) entry which is preliminary data.</text>
</comment>
<sequence length="82" mass="8409">MIERLGDHLAEGRGARVGEATAGALSDALGLEDGGTASNLFTSAGGVTGILGQMMFARPQLDVMLDLYAPPPPGRRISDALL</sequence>
<keyword evidence="2" id="KW-1185">Reference proteome</keyword>
<reference evidence="1 2" key="1">
    <citation type="submission" date="2020-08" db="EMBL/GenBank/DDBJ databases">
        <title>Sequencing the genomes of 1000 actinobacteria strains.</title>
        <authorList>
            <person name="Klenk H.-P."/>
        </authorList>
    </citation>
    <scope>NUCLEOTIDE SEQUENCE [LARGE SCALE GENOMIC DNA]</scope>
    <source>
        <strain evidence="1 2">DSM 28796</strain>
    </source>
</reference>
<organism evidence="1 2">
    <name type="scientific">Brachybacterium aquaticum</name>
    <dbReference type="NCBI Taxonomy" id="1432564"/>
    <lineage>
        <taxon>Bacteria</taxon>
        <taxon>Bacillati</taxon>
        <taxon>Actinomycetota</taxon>
        <taxon>Actinomycetes</taxon>
        <taxon>Micrococcales</taxon>
        <taxon>Dermabacteraceae</taxon>
        <taxon>Brachybacterium</taxon>
    </lineage>
</organism>
<protein>
    <submittedName>
        <fullName evidence="1">Uncharacterized protein</fullName>
    </submittedName>
</protein>
<dbReference type="RefSeq" id="WP_184325194.1">
    <property type="nucleotide sequence ID" value="NZ_JACHLZ010000001.1"/>
</dbReference>
<proteinExistence type="predicted"/>
<dbReference type="AlphaFoldDB" id="A0A841AF80"/>
<evidence type="ECO:0000313" key="2">
    <source>
        <dbReference type="Proteomes" id="UP000588158"/>
    </source>
</evidence>
<dbReference type="Proteomes" id="UP000588158">
    <property type="component" value="Unassembled WGS sequence"/>
</dbReference>